<feature type="domain" description="Protein kinase" evidence="11">
    <location>
        <begin position="1"/>
        <end position="189"/>
    </location>
</feature>
<evidence type="ECO:0000256" key="8">
    <source>
        <dbReference type="ARBA" id="ARBA00047899"/>
    </source>
</evidence>
<comment type="catalytic activity">
    <reaction evidence="8">
        <text>L-threonyl-[protein] + ATP = O-phospho-L-threonyl-[protein] + ADP + H(+)</text>
        <dbReference type="Rhea" id="RHEA:46608"/>
        <dbReference type="Rhea" id="RHEA-COMP:11060"/>
        <dbReference type="Rhea" id="RHEA-COMP:11605"/>
        <dbReference type="ChEBI" id="CHEBI:15378"/>
        <dbReference type="ChEBI" id="CHEBI:30013"/>
        <dbReference type="ChEBI" id="CHEBI:30616"/>
        <dbReference type="ChEBI" id="CHEBI:61977"/>
        <dbReference type="ChEBI" id="CHEBI:456216"/>
        <dbReference type="EC" id="2.7.11.1"/>
    </reaction>
</comment>
<dbReference type="GO" id="GO:0005524">
    <property type="term" value="F:ATP binding"/>
    <property type="evidence" value="ECO:0007669"/>
    <property type="project" value="UniProtKB-KW"/>
</dbReference>
<dbReference type="Gene3D" id="1.10.510.10">
    <property type="entry name" value="Transferase(Phosphotransferase) domain 1"/>
    <property type="match status" value="1"/>
</dbReference>
<protein>
    <recommendedName>
        <fullName evidence="1">non-specific serine/threonine protein kinase</fullName>
        <ecNumber evidence="1">2.7.11.1</ecNumber>
    </recommendedName>
</protein>
<name>A0A1J4JZT2_9EUKA</name>
<keyword evidence="13" id="KW-1185">Reference proteome</keyword>
<feature type="compositionally biased region" description="Low complexity" evidence="10">
    <location>
        <begin position="234"/>
        <end position="250"/>
    </location>
</feature>
<comment type="catalytic activity">
    <reaction evidence="9">
        <text>L-seryl-[protein] + ATP = O-phospho-L-seryl-[protein] + ADP + H(+)</text>
        <dbReference type="Rhea" id="RHEA:17989"/>
        <dbReference type="Rhea" id="RHEA-COMP:9863"/>
        <dbReference type="Rhea" id="RHEA-COMP:11604"/>
        <dbReference type="ChEBI" id="CHEBI:15378"/>
        <dbReference type="ChEBI" id="CHEBI:29999"/>
        <dbReference type="ChEBI" id="CHEBI:30616"/>
        <dbReference type="ChEBI" id="CHEBI:83421"/>
        <dbReference type="ChEBI" id="CHEBI:456216"/>
        <dbReference type="EC" id="2.7.11.1"/>
    </reaction>
</comment>
<evidence type="ECO:0000256" key="1">
    <source>
        <dbReference type="ARBA" id="ARBA00012513"/>
    </source>
</evidence>
<dbReference type="FunFam" id="1.10.510.10:FF:000024">
    <property type="entry name" value="Probable serine/threonine-protein kinase cot-1"/>
    <property type="match status" value="1"/>
</dbReference>
<keyword evidence="4" id="KW-0808">Transferase</keyword>
<dbReference type="InterPro" id="IPR008271">
    <property type="entry name" value="Ser/Thr_kinase_AS"/>
</dbReference>
<feature type="region of interest" description="Disordered" evidence="10">
    <location>
        <begin position="232"/>
        <end position="253"/>
    </location>
</feature>
<gene>
    <name evidence="12" type="ORF">TRFO_30020</name>
</gene>
<dbReference type="EC" id="2.7.11.1" evidence="1"/>
<evidence type="ECO:0000256" key="6">
    <source>
        <dbReference type="ARBA" id="ARBA00022777"/>
    </source>
</evidence>
<dbReference type="Proteomes" id="UP000179807">
    <property type="component" value="Unassembled WGS sequence"/>
</dbReference>
<dbReference type="InterPro" id="IPR000719">
    <property type="entry name" value="Prot_kinase_dom"/>
</dbReference>
<dbReference type="GO" id="GO:0035556">
    <property type="term" value="P:intracellular signal transduction"/>
    <property type="evidence" value="ECO:0007669"/>
    <property type="project" value="TreeGrafter"/>
</dbReference>
<dbReference type="EMBL" id="MLAK01000853">
    <property type="protein sequence ID" value="OHT02765.1"/>
    <property type="molecule type" value="Genomic_DNA"/>
</dbReference>
<organism evidence="12 13">
    <name type="scientific">Tritrichomonas foetus</name>
    <dbReference type="NCBI Taxonomy" id="1144522"/>
    <lineage>
        <taxon>Eukaryota</taxon>
        <taxon>Metamonada</taxon>
        <taxon>Parabasalia</taxon>
        <taxon>Tritrichomonadida</taxon>
        <taxon>Tritrichomonadidae</taxon>
        <taxon>Tritrichomonas</taxon>
    </lineage>
</organism>
<evidence type="ECO:0000259" key="11">
    <source>
        <dbReference type="PROSITE" id="PS50011"/>
    </source>
</evidence>
<dbReference type="PANTHER" id="PTHR24356:SF1">
    <property type="entry name" value="SERINE_THREONINE-PROTEIN KINASE GREATWALL"/>
    <property type="match status" value="1"/>
</dbReference>
<proteinExistence type="predicted"/>
<dbReference type="AlphaFoldDB" id="A0A1J4JZT2"/>
<dbReference type="SUPFAM" id="SSF56112">
    <property type="entry name" value="Protein kinase-like (PK-like)"/>
    <property type="match status" value="1"/>
</dbReference>
<evidence type="ECO:0000313" key="13">
    <source>
        <dbReference type="Proteomes" id="UP000179807"/>
    </source>
</evidence>
<evidence type="ECO:0000256" key="10">
    <source>
        <dbReference type="SAM" id="MobiDB-lite"/>
    </source>
</evidence>
<evidence type="ECO:0000256" key="9">
    <source>
        <dbReference type="ARBA" id="ARBA00048679"/>
    </source>
</evidence>
<sequence length="522" mass="57937">MEFLPGGDLYSLLQKLGSIDEDATKYYLLQLLNALKYLHSNGIIHRDLKPDNILISEDGTLKLTDFGLSYMGMIDRQKTNDISLIKAKSLVGTPDYIAPEIIINSSHTFTADYWSLGVILYEFLLGEPPFHGEDENQTYKNILSCRYVIDENDGLSPEATDLIRKLLILNPEERLGAKSIDDIFNHPFFKGVDLNGEPPFRPELKNDEDTEYFETRYQFCEKDEADIVSDIHESGGSCSSSEPIPSLSPSTNMSNIPSMTNMTGIPSMDNSSNVISNFQSVSVNSLAVATRKDAEKRRRSMSFASSPDRPPPSILNLNSTSPDHTLQADQPNPLARPNNPSSIPINVGGNPLNVPLNAPIPNSYDGKPFYYNTVNNKIVGSNGNNFATNNSINGYSYMNSNDSTSRNDNNMNNSMIVSYRNPNNTQINSYNFNGQTPVPQMMPNHGQSAICASQPNKNAPLVLPFQRQYHIPQRRVEGGLPLMPNKVCPSMNEMRRRSYNQKLSPCNSSPAAVKYAFAGPNP</sequence>
<dbReference type="GO" id="GO:0007010">
    <property type="term" value="P:cytoskeleton organization"/>
    <property type="evidence" value="ECO:0007669"/>
    <property type="project" value="UniProtKB-ARBA"/>
</dbReference>
<keyword evidence="2" id="KW-0723">Serine/threonine-protein kinase</keyword>
<dbReference type="RefSeq" id="XP_068355901.1">
    <property type="nucleotide sequence ID" value="XM_068507109.1"/>
</dbReference>
<dbReference type="PROSITE" id="PS50011">
    <property type="entry name" value="PROTEIN_KINASE_DOM"/>
    <property type="match status" value="1"/>
</dbReference>
<keyword evidence="5" id="KW-0547">Nucleotide-binding</keyword>
<evidence type="ECO:0000256" key="4">
    <source>
        <dbReference type="ARBA" id="ARBA00022679"/>
    </source>
</evidence>
<dbReference type="OrthoDB" id="162894at2759"/>
<keyword evidence="6" id="KW-0418">Kinase</keyword>
<evidence type="ECO:0000256" key="7">
    <source>
        <dbReference type="ARBA" id="ARBA00022840"/>
    </source>
</evidence>
<dbReference type="VEuPathDB" id="TrichDB:TRFO_30020"/>
<dbReference type="InterPro" id="IPR050236">
    <property type="entry name" value="Ser_Thr_kinase_AGC"/>
</dbReference>
<dbReference type="CDD" id="cd05579">
    <property type="entry name" value="STKc_MAST_like"/>
    <property type="match status" value="1"/>
</dbReference>
<feature type="compositionally biased region" description="Polar residues" evidence="10">
    <location>
        <begin position="315"/>
        <end position="330"/>
    </location>
</feature>
<comment type="caution">
    <text evidence="12">The sequence shown here is derived from an EMBL/GenBank/DDBJ whole genome shotgun (WGS) entry which is preliminary data.</text>
</comment>
<accession>A0A1J4JZT2</accession>
<feature type="region of interest" description="Disordered" evidence="10">
    <location>
        <begin position="288"/>
        <end position="345"/>
    </location>
</feature>
<evidence type="ECO:0000256" key="5">
    <source>
        <dbReference type="ARBA" id="ARBA00022741"/>
    </source>
</evidence>
<dbReference type="InterPro" id="IPR011009">
    <property type="entry name" value="Kinase-like_dom_sf"/>
</dbReference>
<dbReference type="GeneID" id="94841813"/>
<dbReference type="PANTHER" id="PTHR24356">
    <property type="entry name" value="SERINE/THREONINE-PROTEIN KINASE"/>
    <property type="match status" value="1"/>
</dbReference>
<keyword evidence="7" id="KW-0067">ATP-binding</keyword>
<reference evidence="12" key="1">
    <citation type="submission" date="2016-10" db="EMBL/GenBank/DDBJ databases">
        <authorList>
            <person name="Benchimol M."/>
            <person name="Almeida L.G."/>
            <person name="Vasconcelos A.T."/>
            <person name="Perreira-Neves A."/>
            <person name="Rosa I.A."/>
            <person name="Tasca T."/>
            <person name="Bogo M.R."/>
            <person name="de Souza W."/>
        </authorList>
    </citation>
    <scope>NUCLEOTIDE SEQUENCE [LARGE SCALE GENOMIC DNA]</scope>
    <source>
        <strain evidence="12">K</strain>
    </source>
</reference>
<dbReference type="SMART" id="SM00220">
    <property type="entry name" value="S_TKc"/>
    <property type="match status" value="1"/>
</dbReference>
<evidence type="ECO:0000313" key="12">
    <source>
        <dbReference type="EMBL" id="OHT02765.1"/>
    </source>
</evidence>
<evidence type="ECO:0000256" key="2">
    <source>
        <dbReference type="ARBA" id="ARBA00022527"/>
    </source>
</evidence>
<dbReference type="PROSITE" id="PS00108">
    <property type="entry name" value="PROTEIN_KINASE_ST"/>
    <property type="match status" value="1"/>
</dbReference>
<dbReference type="Pfam" id="PF00069">
    <property type="entry name" value="Pkinase"/>
    <property type="match status" value="1"/>
</dbReference>
<dbReference type="GO" id="GO:0004674">
    <property type="term" value="F:protein serine/threonine kinase activity"/>
    <property type="evidence" value="ECO:0007669"/>
    <property type="project" value="UniProtKB-KW"/>
</dbReference>
<dbReference type="Gene3D" id="3.30.200.20">
    <property type="entry name" value="Phosphorylase Kinase, domain 1"/>
    <property type="match status" value="1"/>
</dbReference>
<evidence type="ECO:0000256" key="3">
    <source>
        <dbReference type="ARBA" id="ARBA00022553"/>
    </source>
</evidence>
<keyword evidence="3" id="KW-0597">Phosphoprotein</keyword>